<dbReference type="EMBL" id="PYGD01000010">
    <property type="protein sequence ID" value="PSK89884.1"/>
    <property type="molecule type" value="Genomic_DNA"/>
</dbReference>
<dbReference type="NCBIfam" id="TIGR04183">
    <property type="entry name" value="Por_Secre_tail"/>
    <property type="match status" value="1"/>
</dbReference>
<comment type="caution">
    <text evidence="2">The sequence shown here is derived from an EMBL/GenBank/DDBJ whole genome shotgun (WGS) entry which is preliminary data.</text>
</comment>
<gene>
    <name evidence="2" type="ORF">B0I18_110185</name>
</gene>
<dbReference type="InterPro" id="IPR026444">
    <property type="entry name" value="Secre_tail"/>
</dbReference>
<proteinExistence type="predicted"/>
<evidence type="ECO:0000259" key="1">
    <source>
        <dbReference type="Pfam" id="PF18962"/>
    </source>
</evidence>
<dbReference type="SUPFAM" id="SSF101898">
    <property type="entry name" value="NHL repeat"/>
    <property type="match status" value="1"/>
</dbReference>
<accession>A0A2P8CY20</accession>
<evidence type="ECO:0000313" key="2">
    <source>
        <dbReference type="EMBL" id="PSK89884.1"/>
    </source>
</evidence>
<dbReference type="Pfam" id="PF18962">
    <property type="entry name" value="Por_Secre_tail"/>
    <property type="match status" value="1"/>
</dbReference>
<reference evidence="2 3" key="1">
    <citation type="submission" date="2018-03" db="EMBL/GenBank/DDBJ databases">
        <title>Genomic Encyclopedia of Type Strains, Phase III (KMG-III): the genomes of soil and plant-associated and newly described type strains.</title>
        <authorList>
            <person name="Whitman W."/>
        </authorList>
    </citation>
    <scope>NUCLEOTIDE SEQUENCE [LARGE SCALE GENOMIC DNA]</scope>
    <source>
        <strain evidence="2 3">CGMCC 1.12700</strain>
    </source>
</reference>
<feature type="domain" description="Secretion system C-terminal sorting" evidence="1">
    <location>
        <begin position="504"/>
        <end position="565"/>
    </location>
</feature>
<name>A0A2P8CY20_9BACT</name>
<dbReference type="AlphaFoldDB" id="A0A2P8CY20"/>
<sequence length="576" mass="62436">MLVAALVQATFTYAQPAGQWLKQASFLGAEDIKNIAYIPSNAGAGPAVWTFAEGNLNSGPGGTVATEWHFTAYKATDGSTVFDHQADGIEINKIVYDAGHDEVLVLFNFSEHASFAVVGPHTIIPPGLADPDCFYAGVLRFNRGGVLQGTQWFSFPCRRPRAGVAFWDMDLPRNRVALCMPVYGDLDADTATFVFGSGSRLLRSDSAYVGVFEWNLTGTPQQFFMFNQPFDVGERSYVTGLAYGSNGDIFLLGNLRSPIRIGSFNLSKAAGDSTTTFMARLRADGSIPLAKKIFTSATLNSGALALTYNRSNQHLYFANDWSGQLVVNGTPVHKGTAAYSSNILVAETDTTLTIGHFSSVRYGDTASGMLGPRLFSYNNLYTDNAGNVILGASVKDSFRIEQKIFRNSTGNTHYKAGIIRFNKDLQLDTCFISSGTGDEHPTVLALGPDNEVYAGGRFSGQATFPPLQTTPQSSFEDAFILKLKLQKKTTTGIPGLHTAFTGSVYPNPASDKLHIQQEHMQRVSVYTADGRLVYDQLWSNSTAAHTVDVAGFTRGLYFIRVVLSNGEGLSTGFVKQ</sequence>
<organism evidence="2 3">
    <name type="scientific">Taibaiella chishuiensis</name>
    <dbReference type="NCBI Taxonomy" id="1434707"/>
    <lineage>
        <taxon>Bacteria</taxon>
        <taxon>Pseudomonadati</taxon>
        <taxon>Bacteroidota</taxon>
        <taxon>Chitinophagia</taxon>
        <taxon>Chitinophagales</taxon>
        <taxon>Chitinophagaceae</taxon>
        <taxon>Taibaiella</taxon>
    </lineage>
</organism>
<protein>
    <submittedName>
        <fullName evidence="2">Putative secreted protein (Por secretion system target)</fullName>
    </submittedName>
</protein>
<keyword evidence="3" id="KW-1185">Reference proteome</keyword>
<evidence type="ECO:0000313" key="3">
    <source>
        <dbReference type="Proteomes" id="UP000240572"/>
    </source>
</evidence>
<dbReference type="Proteomes" id="UP000240572">
    <property type="component" value="Unassembled WGS sequence"/>
</dbReference>